<dbReference type="Gene3D" id="1.10.10.10">
    <property type="entry name" value="Winged helix-like DNA-binding domain superfamily/Winged helix DNA-binding domain"/>
    <property type="match status" value="1"/>
</dbReference>
<dbReference type="Proteomes" id="UP000177690">
    <property type="component" value="Unassembled WGS sequence"/>
</dbReference>
<comment type="similarity">
    <text evidence="1">Belongs to the FtsK/SpoIIIE/SftA family.</text>
</comment>
<evidence type="ECO:0000256" key="2">
    <source>
        <dbReference type="ARBA" id="ARBA00022741"/>
    </source>
</evidence>
<evidence type="ECO:0000256" key="4">
    <source>
        <dbReference type="ARBA" id="ARBA00023125"/>
    </source>
</evidence>
<keyword evidence="7" id="KW-0472">Membrane</keyword>
<keyword evidence="4" id="KW-0238">DNA-binding</keyword>
<dbReference type="InterPro" id="IPR036390">
    <property type="entry name" value="WH_DNA-bd_sf"/>
</dbReference>
<dbReference type="STRING" id="1798409.A3I24_01880"/>
<name>A0A1G1ZS13_9BACT</name>
<dbReference type="PANTHER" id="PTHR22683:SF41">
    <property type="entry name" value="DNA TRANSLOCASE FTSK"/>
    <property type="match status" value="1"/>
</dbReference>
<evidence type="ECO:0000256" key="6">
    <source>
        <dbReference type="SAM" id="MobiDB-lite"/>
    </source>
</evidence>
<dbReference type="InterPro" id="IPR050206">
    <property type="entry name" value="FtsK/SpoIIIE/SftA"/>
</dbReference>
<dbReference type="CDD" id="cd01127">
    <property type="entry name" value="TrwB_TraG_TraD_VirD4"/>
    <property type="match status" value="1"/>
</dbReference>
<gene>
    <name evidence="9" type="ORF">A3I24_01880</name>
</gene>
<dbReference type="InterPro" id="IPR018541">
    <property type="entry name" value="Ftsk_gamma"/>
</dbReference>
<dbReference type="Pfam" id="PF09397">
    <property type="entry name" value="FtsK_gamma"/>
    <property type="match status" value="1"/>
</dbReference>
<evidence type="ECO:0000313" key="9">
    <source>
        <dbReference type="EMBL" id="OGY67352.1"/>
    </source>
</evidence>
<dbReference type="SUPFAM" id="SSF46785">
    <property type="entry name" value="Winged helix' DNA-binding domain"/>
    <property type="match status" value="1"/>
</dbReference>
<dbReference type="AlphaFoldDB" id="A0A1G1ZS13"/>
<dbReference type="InterPro" id="IPR027417">
    <property type="entry name" value="P-loop_NTPase"/>
</dbReference>
<dbReference type="GO" id="GO:0005524">
    <property type="term" value="F:ATP binding"/>
    <property type="evidence" value="ECO:0007669"/>
    <property type="project" value="UniProtKB-UniRule"/>
</dbReference>
<comment type="caution">
    <text evidence="9">The sequence shown here is derived from an EMBL/GenBank/DDBJ whole genome shotgun (WGS) entry which is preliminary data.</text>
</comment>
<dbReference type="Gene3D" id="3.40.50.300">
    <property type="entry name" value="P-loop containing nucleotide triphosphate hydrolases"/>
    <property type="match status" value="1"/>
</dbReference>
<dbReference type="Pfam" id="PF17854">
    <property type="entry name" value="FtsK_alpha"/>
    <property type="match status" value="1"/>
</dbReference>
<feature type="transmembrane region" description="Helical" evidence="7">
    <location>
        <begin position="21"/>
        <end position="38"/>
    </location>
</feature>
<feature type="domain" description="FtsK" evidence="8">
    <location>
        <begin position="353"/>
        <end position="539"/>
    </location>
</feature>
<keyword evidence="3 5" id="KW-0067">ATP-binding</keyword>
<dbReference type="InterPro" id="IPR041027">
    <property type="entry name" value="FtsK_alpha"/>
</dbReference>
<dbReference type="GO" id="GO:0003677">
    <property type="term" value="F:DNA binding"/>
    <property type="evidence" value="ECO:0007669"/>
    <property type="project" value="UniProtKB-KW"/>
</dbReference>
<dbReference type="InterPro" id="IPR002543">
    <property type="entry name" value="FtsK_dom"/>
</dbReference>
<dbReference type="SMART" id="SM00843">
    <property type="entry name" value="Ftsk_gamma"/>
    <property type="match status" value="1"/>
</dbReference>
<dbReference type="InterPro" id="IPR003593">
    <property type="entry name" value="AAA+_ATPase"/>
</dbReference>
<feature type="region of interest" description="Disordered" evidence="6">
    <location>
        <begin position="174"/>
        <end position="199"/>
    </location>
</feature>
<evidence type="ECO:0000256" key="7">
    <source>
        <dbReference type="SAM" id="Phobius"/>
    </source>
</evidence>
<feature type="transmembrane region" description="Helical" evidence="7">
    <location>
        <begin position="83"/>
        <end position="101"/>
    </location>
</feature>
<keyword evidence="7" id="KW-1133">Transmembrane helix</keyword>
<accession>A0A1G1ZS13</accession>
<evidence type="ECO:0000313" key="10">
    <source>
        <dbReference type="Proteomes" id="UP000177690"/>
    </source>
</evidence>
<keyword evidence="7" id="KW-0812">Transmembrane</keyword>
<evidence type="ECO:0000256" key="1">
    <source>
        <dbReference type="ARBA" id="ARBA00006474"/>
    </source>
</evidence>
<feature type="compositionally biased region" description="Basic and acidic residues" evidence="6">
    <location>
        <begin position="183"/>
        <end position="199"/>
    </location>
</feature>
<evidence type="ECO:0000256" key="3">
    <source>
        <dbReference type="ARBA" id="ARBA00022840"/>
    </source>
</evidence>
<keyword evidence="2 5" id="KW-0547">Nucleotide-binding</keyword>
<sequence>MARKNREKKFISINPETRNSVIAVLLIGIAAILILAPFEQAGPVGKFIYGILSGLFGIGYYLLPIFSLLTAILFFLSKQQNIASSTFIGAILTIISTLGLLDLLAPDQGGFIGKGIGFLELFFGRTASLVITGTGIIAAFLLTLNASIRIRPKEKSEIAKTPINQEPIEVIIPEETKGQFSKSSEEKSKNENYPKEEKKSFIKPAPIPKDKFAPARILSPYVPPPLNLIKSSTEKPMAGDLRANANIIKRTLDSFGIPVEMGEINIGPKVTRYTLKPAEGVKLSRITALNPDLSLSLAAHPIRIEAPIPGKSLVGIEVPNKSFATVRLGSLINHEDFKNSGPLGFVLGRDVNGQPIMADVGKMPHLLVAGATGSGKSVFIHALITSLLYKNSPDVLRLIMIDPKRVELSTYNNIPHLITPVITEGKKSINAFRWAIQEMERRYEVLLEAGSRDISSYNGSHEMPLPYLLIVVDELADLMSAHGREIESSIVRLAQMARATGIHLVLSTQRPSVEIITGLIKANITCRVALQVASQIDSRTILDMAGAEKLLGGGDMLFISSEFSKPKRIQGAYISEEEINAVTNFIKNNSANKELAEKNNEEVNLDFQQITSGDFGDSNSNEEDEMYDEAINTVREAKKASASLLQRRLKIGYARAARLLDIMEANGAIGPGDGAKPREVFLEEEQI</sequence>
<dbReference type="PANTHER" id="PTHR22683">
    <property type="entry name" value="SPORULATION PROTEIN RELATED"/>
    <property type="match status" value="1"/>
</dbReference>
<dbReference type="Gene3D" id="3.30.980.40">
    <property type="match status" value="1"/>
</dbReference>
<feature type="binding site" evidence="5">
    <location>
        <begin position="370"/>
        <end position="377"/>
    </location>
    <ligand>
        <name>ATP</name>
        <dbReference type="ChEBI" id="CHEBI:30616"/>
    </ligand>
</feature>
<evidence type="ECO:0000256" key="5">
    <source>
        <dbReference type="PROSITE-ProRule" id="PRU00289"/>
    </source>
</evidence>
<organism evidence="9 10">
    <name type="scientific">Candidatus Harrisonbacteria bacterium RIFCSPLOWO2_02_FULL_41_13b</name>
    <dbReference type="NCBI Taxonomy" id="1798409"/>
    <lineage>
        <taxon>Bacteria</taxon>
        <taxon>Candidatus Harrisoniibacteriota</taxon>
    </lineage>
</organism>
<evidence type="ECO:0000259" key="8">
    <source>
        <dbReference type="PROSITE" id="PS50901"/>
    </source>
</evidence>
<dbReference type="SMART" id="SM00382">
    <property type="entry name" value="AAA"/>
    <property type="match status" value="1"/>
</dbReference>
<feature type="transmembrane region" description="Helical" evidence="7">
    <location>
        <begin position="121"/>
        <end position="144"/>
    </location>
</feature>
<dbReference type="InterPro" id="IPR036388">
    <property type="entry name" value="WH-like_DNA-bd_sf"/>
</dbReference>
<dbReference type="EMBL" id="MHJL01000025">
    <property type="protein sequence ID" value="OGY67352.1"/>
    <property type="molecule type" value="Genomic_DNA"/>
</dbReference>
<protein>
    <recommendedName>
        <fullName evidence="8">FtsK domain-containing protein</fullName>
    </recommendedName>
</protein>
<dbReference type="SUPFAM" id="SSF52540">
    <property type="entry name" value="P-loop containing nucleoside triphosphate hydrolases"/>
    <property type="match status" value="1"/>
</dbReference>
<proteinExistence type="inferred from homology"/>
<dbReference type="PROSITE" id="PS50901">
    <property type="entry name" value="FTSK"/>
    <property type="match status" value="1"/>
</dbReference>
<feature type="transmembrane region" description="Helical" evidence="7">
    <location>
        <begin position="58"/>
        <end position="76"/>
    </location>
</feature>
<dbReference type="Pfam" id="PF01580">
    <property type="entry name" value="FtsK_SpoIIIE"/>
    <property type="match status" value="1"/>
</dbReference>
<reference evidence="9 10" key="1">
    <citation type="journal article" date="2016" name="Nat. Commun.">
        <title>Thousands of microbial genomes shed light on interconnected biogeochemical processes in an aquifer system.</title>
        <authorList>
            <person name="Anantharaman K."/>
            <person name="Brown C.T."/>
            <person name="Hug L.A."/>
            <person name="Sharon I."/>
            <person name="Castelle C.J."/>
            <person name="Probst A.J."/>
            <person name="Thomas B.C."/>
            <person name="Singh A."/>
            <person name="Wilkins M.J."/>
            <person name="Karaoz U."/>
            <person name="Brodie E.L."/>
            <person name="Williams K.H."/>
            <person name="Hubbard S.S."/>
            <person name="Banfield J.F."/>
        </authorList>
    </citation>
    <scope>NUCLEOTIDE SEQUENCE [LARGE SCALE GENOMIC DNA]</scope>
</reference>